<keyword evidence="6" id="KW-0281">Fimbrium</keyword>
<feature type="chain" id="PRO_5022101364" description="PilY1 beta-propeller domain-containing protein" evidence="7">
    <location>
        <begin position="48"/>
        <end position="1087"/>
    </location>
</feature>
<evidence type="ECO:0000313" key="10">
    <source>
        <dbReference type="Proteomes" id="UP000318509"/>
    </source>
</evidence>
<organism evidence="9 10">
    <name type="scientific">Candidatus Segetimicrobium genomatis</name>
    <dbReference type="NCBI Taxonomy" id="2569760"/>
    <lineage>
        <taxon>Bacteria</taxon>
        <taxon>Bacillati</taxon>
        <taxon>Candidatus Sysuimicrobiota</taxon>
        <taxon>Candidatus Sysuimicrobiia</taxon>
        <taxon>Candidatus Sysuimicrobiales</taxon>
        <taxon>Candidatus Segetimicrobiaceae</taxon>
        <taxon>Candidatus Segetimicrobium</taxon>
    </lineage>
</organism>
<dbReference type="GO" id="GO:0009289">
    <property type="term" value="C:pilus"/>
    <property type="evidence" value="ECO:0007669"/>
    <property type="project" value="UniProtKB-SubCell"/>
</dbReference>
<evidence type="ECO:0000256" key="5">
    <source>
        <dbReference type="ARBA" id="ARBA00022837"/>
    </source>
</evidence>
<evidence type="ECO:0000256" key="3">
    <source>
        <dbReference type="ARBA" id="ARBA00022558"/>
    </source>
</evidence>
<gene>
    <name evidence="9" type="ORF">E6H00_02985</name>
</gene>
<name>A0A537K8Y3_9BACT</name>
<evidence type="ECO:0000259" key="8">
    <source>
        <dbReference type="Pfam" id="PF05567"/>
    </source>
</evidence>
<dbReference type="Gene3D" id="2.130.10.10">
    <property type="entry name" value="YVTN repeat-like/Quinoprotein amine dehydrogenase"/>
    <property type="match status" value="1"/>
</dbReference>
<evidence type="ECO:0000256" key="4">
    <source>
        <dbReference type="ARBA" id="ARBA00022723"/>
    </source>
</evidence>
<keyword evidence="5" id="KW-0106">Calcium</keyword>
<accession>A0A537K8Y3</accession>
<keyword evidence="7" id="KW-0732">Signal</keyword>
<dbReference type="GO" id="GO:0046872">
    <property type="term" value="F:metal ion binding"/>
    <property type="evidence" value="ECO:0007669"/>
    <property type="project" value="UniProtKB-KW"/>
</dbReference>
<keyword evidence="3" id="KW-1029">Fimbrium biogenesis</keyword>
<dbReference type="EMBL" id="VBAK01000067">
    <property type="protein sequence ID" value="TMI92215.1"/>
    <property type="molecule type" value="Genomic_DNA"/>
</dbReference>
<evidence type="ECO:0000313" key="9">
    <source>
        <dbReference type="EMBL" id="TMI92215.1"/>
    </source>
</evidence>
<dbReference type="SUPFAM" id="SSF50998">
    <property type="entry name" value="Quinoprotein alcohol dehydrogenase-like"/>
    <property type="match status" value="1"/>
</dbReference>
<comment type="similarity">
    <text evidence="2">Belongs to the PilY1 family.</text>
</comment>
<protein>
    <recommendedName>
        <fullName evidence="8">PilY1 beta-propeller domain-containing protein</fullName>
    </recommendedName>
</protein>
<dbReference type="InterPro" id="IPR015943">
    <property type="entry name" value="WD40/YVTN_repeat-like_dom_sf"/>
</dbReference>
<dbReference type="Pfam" id="PF05567">
    <property type="entry name" value="T4P_PilY1"/>
    <property type="match status" value="1"/>
</dbReference>
<sequence>MVDERDLPVKPNLVPKLYETVMNALRKIPLALTLTLSAFALATSAWADDIDIFLGTSGGSADSPNIIFLIDNSPNWSRASQHWPDNGGNQGQAELAAISSTLNRINSTRPANVGLAMLSAYAGTNANGATPGTGGGYIRFGVRDMTNATNRTALQNILAGISANTTDPAEKLAGMASKDEDAAFYEIYKYLSGLANFTGPSNQNSFADVPHNAQSLSGAGQGLTSGFALNNPGASAVYQSPISSGAACASTYIIYIANNANNTGSNGQAAYEPAVANVNPALAATALLDTWTDEWTYFLKINGVVVPAGNTNGSVVTYVLDAYNAEQNVGYSNSLMNAAKMGGGKYYQVGSQTAIANALGMILAEIQAVNSTFASASLPVNTTNRTQDKNQVFIPMFRPDPQDRPLWMGNMKQYQLISLSGSIALGDNSNPPIDAVNTLTGFITPCAQSFWTTDSGTYWQSDIFDSPTPKGGCPRSITGFSAWSDDPDGPMVEKGGVAEVIRKGNNPPATNTIPTWAVNRRVYTLAGLSGTTLTPFTSASLGVLPAQVALANFILGQDVNDENANLNTTESRPSLHGDEIHSRPLPVDYGTGVTVYYGSNDGTLRAVDASSGAERWAFIAPEFYTPAPVLPPGTPTGFSRLMNDSPIISYPSMPSGITPTPVPKDYYFDGSIGVYQSPNNSSVWIYPSMRRGGRTIYALDVTNPASPQFKWKAGCPYQQPDNTGCTAGMSGIGQTWSIPAVASSVLGYSGPVVIIGGGYDTCEDANLLTPSCTSPNGAAVYVLDASTGAVIRSFSTTRSVAADVALIAVTTPGVVDHAYAVDTGGNIYRLDFALSTSNWVMNKVAYTNGAGRKFLFAPALLAAPGNQVYLALGSGDREHPLQSEYPYSAVVNRFYVYRDSLASTSATSLDDTTRMYDFTYGVGDPGPGNATNGTSCSTVAVLPTSSKSGWFMNLSANGLGEQTVTSGIIVAGMAAFSTNRPVPQTVGTCSTTLGAAYGYWVNLLNASGGISASGAACGGVRDSQFAGGGLPPSPVIATVPVNGQVDTVVIGAAELSGAASSGLSGQNVNQVIAPTRKTIFWKSSGEN</sequence>
<reference evidence="9 10" key="1">
    <citation type="journal article" date="2019" name="Nat. Microbiol.">
        <title>Mediterranean grassland soil C-N compound turnover is dependent on rainfall and depth, and is mediated by genomically divergent microorganisms.</title>
        <authorList>
            <person name="Diamond S."/>
            <person name="Andeer P.F."/>
            <person name="Li Z."/>
            <person name="Crits-Christoph A."/>
            <person name="Burstein D."/>
            <person name="Anantharaman K."/>
            <person name="Lane K.R."/>
            <person name="Thomas B.C."/>
            <person name="Pan C."/>
            <person name="Northen T.R."/>
            <person name="Banfield J.F."/>
        </authorList>
    </citation>
    <scope>NUCLEOTIDE SEQUENCE [LARGE SCALE GENOMIC DNA]</scope>
    <source>
        <strain evidence="9">NP_3</strain>
    </source>
</reference>
<comment type="caution">
    <text evidence="9">The sequence shown here is derived from an EMBL/GenBank/DDBJ whole genome shotgun (WGS) entry which is preliminary data.</text>
</comment>
<comment type="subcellular location">
    <subcellularLocation>
        <location evidence="1">Fimbrium</location>
    </subcellularLocation>
</comment>
<proteinExistence type="inferred from homology"/>
<evidence type="ECO:0000256" key="7">
    <source>
        <dbReference type="SAM" id="SignalP"/>
    </source>
</evidence>
<dbReference type="Proteomes" id="UP000318509">
    <property type="component" value="Unassembled WGS sequence"/>
</dbReference>
<dbReference type="InterPro" id="IPR011047">
    <property type="entry name" value="Quinoprotein_ADH-like_sf"/>
</dbReference>
<keyword evidence="4" id="KW-0479">Metal-binding</keyword>
<dbReference type="InterPro" id="IPR008707">
    <property type="entry name" value="B-propeller_PilY1"/>
</dbReference>
<evidence type="ECO:0000256" key="1">
    <source>
        <dbReference type="ARBA" id="ARBA00004561"/>
    </source>
</evidence>
<dbReference type="SMART" id="SM00564">
    <property type="entry name" value="PQQ"/>
    <property type="match status" value="1"/>
</dbReference>
<evidence type="ECO:0000256" key="2">
    <source>
        <dbReference type="ARBA" id="ARBA00008387"/>
    </source>
</evidence>
<feature type="domain" description="PilY1 beta-propeller" evidence="8">
    <location>
        <begin position="665"/>
        <end position="833"/>
    </location>
</feature>
<evidence type="ECO:0000256" key="6">
    <source>
        <dbReference type="ARBA" id="ARBA00023263"/>
    </source>
</evidence>
<dbReference type="InterPro" id="IPR018391">
    <property type="entry name" value="PQQ_b-propeller_rpt"/>
</dbReference>
<dbReference type="AlphaFoldDB" id="A0A537K8Y3"/>
<feature type="signal peptide" evidence="7">
    <location>
        <begin position="1"/>
        <end position="47"/>
    </location>
</feature>